<dbReference type="EMBL" id="BMAW01130724">
    <property type="protein sequence ID" value="GFU36279.1"/>
    <property type="molecule type" value="Genomic_DNA"/>
</dbReference>
<keyword evidence="2" id="KW-1185">Reference proteome</keyword>
<evidence type="ECO:0000313" key="1">
    <source>
        <dbReference type="EMBL" id="GFU36279.1"/>
    </source>
</evidence>
<dbReference type="Proteomes" id="UP000887013">
    <property type="component" value="Unassembled WGS sequence"/>
</dbReference>
<evidence type="ECO:0000313" key="2">
    <source>
        <dbReference type="Proteomes" id="UP000887013"/>
    </source>
</evidence>
<gene>
    <name evidence="1" type="ORF">NPIL_673971</name>
</gene>
<name>A0A8X6QTL6_NEPPI</name>
<reference evidence="1" key="1">
    <citation type="submission" date="2020-08" db="EMBL/GenBank/DDBJ databases">
        <title>Multicomponent nature underlies the extraordinary mechanical properties of spider dragline silk.</title>
        <authorList>
            <person name="Kono N."/>
            <person name="Nakamura H."/>
            <person name="Mori M."/>
            <person name="Yoshida Y."/>
            <person name="Ohtoshi R."/>
            <person name="Malay A.D."/>
            <person name="Moran D.A.P."/>
            <person name="Tomita M."/>
            <person name="Numata K."/>
            <person name="Arakawa K."/>
        </authorList>
    </citation>
    <scope>NUCLEOTIDE SEQUENCE</scope>
</reference>
<proteinExistence type="predicted"/>
<accession>A0A8X6QTL6</accession>
<protein>
    <submittedName>
        <fullName evidence="1">Uncharacterized protein</fullName>
    </submittedName>
</protein>
<sequence length="66" mass="7488">ELTLIFGLFCDPTLSDALCIQAQMNRLEDWLEEIPLADQQARSRVRRMWCGGALYFKLSAGLPMAL</sequence>
<feature type="non-terminal residue" evidence="1">
    <location>
        <position position="1"/>
    </location>
</feature>
<comment type="caution">
    <text evidence="1">The sequence shown here is derived from an EMBL/GenBank/DDBJ whole genome shotgun (WGS) entry which is preliminary data.</text>
</comment>
<dbReference type="AlphaFoldDB" id="A0A8X6QTL6"/>
<organism evidence="1 2">
    <name type="scientific">Nephila pilipes</name>
    <name type="common">Giant wood spider</name>
    <name type="synonym">Nephila maculata</name>
    <dbReference type="NCBI Taxonomy" id="299642"/>
    <lineage>
        <taxon>Eukaryota</taxon>
        <taxon>Metazoa</taxon>
        <taxon>Ecdysozoa</taxon>
        <taxon>Arthropoda</taxon>
        <taxon>Chelicerata</taxon>
        <taxon>Arachnida</taxon>
        <taxon>Araneae</taxon>
        <taxon>Araneomorphae</taxon>
        <taxon>Entelegynae</taxon>
        <taxon>Araneoidea</taxon>
        <taxon>Nephilidae</taxon>
        <taxon>Nephila</taxon>
    </lineage>
</organism>